<feature type="active site" description="Proton acceptor" evidence="1">
    <location>
        <position position="165"/>
    </location>
</feature>
<comment type="similarity">
    <text evidence="1">Belongs to the RlmJ family.</text>
</comment>
<keyword evidence="1" id="KW-0694">RNA-binding</keyword>
<dbReference type="GO" id="GO:0005829">
    <property type="term" value="C:cytosol"/>
    <property type="evidence" value="ECO:0007669"/>
    <property type="project" value="TreeGrafter"/>
</dbReference>
<dbReference type="HAMAP" id="MF_00934">
    <property type="entry name" value="23SrRNA_methyltr_J"/>
    <property type="match status" value="1"/>
</dbReference>
<keyword evidence="1" id="KW-0949">S-adenosyl-L-methionine</keyword>
<dbReference type="InterPro" id="IPR029063">
    <property type="entry name" value="SAM-dependent_MTases_sf"/>
</dbReference>
<dbReference type="RefSeq" id="WP_058470081.1">
    <property type="nucleotide sequence ID" value="NZ_CAAAIC010000004.1"/>
</dbReference>
<dbReference type="PANTHER" id="PTHR37426:SF1">
    <property type="entry name" value="RIBOSOMAL RNA LARGE SUBUNIT METHYLTRANSFERASE J"/>
    <property type="match status" value="1"/>
</dbReference>
<comment type="caution">
    <text evidence="2">The sequence shown here is derived from an EMBL/GenBank/DDBJ whole genome shotgun (WGS) entry which is preliminary data.</text>
</comment>
<dbReference type="InterPro" id="IPR007473">
    <property type="entry name" value="RlmJ"/>
</dbReference>
<dbReference type="PANTHER" id="PTHR37426">
    <property type="entry name" value="RIBOSOMAL RNA LARGE SUBUNIT METHYLTRANSFERASE J"/>
    <property type="match status" value="1"/>
</dbReference>
<organism evidence="2 3">
    <name type="scientific">Legionella jordanis</name>
    <dbReference type="NCBI Taxonomy" id="456"/>
    <lineage>
        <taxon>Bacteria</taxon>
        <taxon>Pseudomonadati</taxon>
        <taxon>Pseudomonadota</taxon>
        <taxon>Gammaproteobacteria</taxon>
        <taxon>Legionellales</taxon>
        <taxon>Legionellaceae</taxon>
        <taxon>Legionella</taxon>
    </lineage>
</organism>
<keyword evidence="3" id="KW-1185">Reference proteome</keyword>
<accession>A0A0W0V7W0</accession>
<comment type="function">
    <text evidence="1">Specifically methylates the adenine in position 2030 of 23S rRNA.</text>
</comment>
<evidence type="ECO:0000313" key="3">
    <source>
        <dbReference type="Proteomes" id="UP000055035"/>
    </source>
</evidence>
<dbReference type="EC" id="2.1.1.266" evidence="1"/>
<protein>
    <recommendedName>
        <fullName evidence="1">Ribosomal RNA large subunit methyltransferase J</fullName>
        <ecNumber evidence="1">2.1.1.266</ecNumber>
    </recommendedName>
    <alternativeName>
        <fullName evidence="1">23S rRNA (adenine(2030)-N6)-methyltransferase</fullName>
    </alternativeName>
    <alternativeName>
        <fullName evidence="1">23S rRNA m6A2030 methyltransferase</fullName>
    </alternativeName>
</protein>
<name>A0A0W0V7W0_9GAMM</name>
<dbReference type="GO" id="GO:0003723">
    <property type="term" value="F:RNA binding"/>
    <property type="evidence" value="ECO:0007669"/>
    <property type="project" value="UniProtKB-UniRule"/>
</dbReference>
<dbReference type="GO" id="GO:0070475">
    <property type="term" value="P:rRNA base methylation"/>
    <property type="evidence" value="ECO:0007669"/>
    <property type="project" value="UniProtKB-UniRule"/>
</dbReference>
<dbReference type="PATRIC" id="fig|456.5.peg.544"/>
<comment type="subunit">
    <text evidence="1">Monomer.</text>
</comment>
<feature type="binding site" evidence="1">
    <location>
        <position position="101"/>
    </location>
    <ligand>
        <name>S-adenosyl-L-methionine</name>
        <dbReference type="ChEBI" id="CHEBI:59789"/>
    </ligand>
</feature>
<feature type="binding site" evidence="1">
    <location>
        <position position="42"/>
    </location>
    <ligand>
        <name>S-adenosyl-L-methionine</name>
        <dbReference type="ChEBI" id="CHEBI:59789"/>
    </ligand>
</feature>
<gene>
    <name evidence="1" type="primary">rlmJ</name>
    <name evidence="2" type="ORF">Ljor_0514</name>
</gene>
<feature type="site" description="Interaction with substrate rRNA" evidence="1">
    <location>
        <position position="4"/>
    </location>
</feature>
<dbReference type="Proteomes" id="UP000055035">
    <property type="component" value="Unassembled WGS sequence"/>
</dbReference>
<dbReference type="OrthoDB" id="9791274at2"/>
<keyword evidence="1" id="KW-0489">Methyltransferase</keyword>
<dbReference type="STRING" id="456.Ljor_0514"/>
<feature type="binding site" evidence="1">
    <location>
        <begin position="144"/>
        <end position="145"/>
    </location>
    <ligand>
        <name>S-adenosyl-L-methionine</name>
        <dbReference type="ChEBI" id="CHEBI:59789"/>
    </ligand>
</feature>
<evidence type="ECO:0000256" key="1">
    <source>
        <dbReference type="HAMAP-Rule" id="MF_00934"/>
    </source>
</evidence>
<dbReference type="Gene3D" id="3.40.50.150">
    <property type="entry name" value="Vaccinia Virus protein VP39"/>
    <property type="match status" value="1"/>
</dbReference>
<proteinExistence type="inferred from homology"/>
<feature type="binding site" evidence="1">
    <location>
        <position position="119"/>
    </location>
    <ligand>
        <name>S-adenosyl-L-methionine</name>
        <dbReference type="ChEBI" id="CHEBI:59789"/>
    </ligand>
</feature>
<keyword evidence="1" id="KW-0698">rRNA processing</keyword>
<feature type="binding site" evidence="1">
    <location>
        <position position="165"/>
    </location>
    <ligand>
        <name>S-adenosyl-L-methionine</name>
        <dbReference type="ChEBI" id="CHEBI:59789"/>
    </ligand>
</feature>
<sequence>MLSYQHGYHAGNFADVIKHLTLSRILHYMVQKDKPLFYLETHAGRGLYDLKDSKAIKTAEYLQGVQIIWQHRHELSAHFSPYLQCINKLNATTHLRFYPGSPALAIELLRPEDRLYFCELHPREFEELQQLRHGGKRVFYSHSDGVESLKALMPPPERRAVIFLDPSYEIKDEYKSIPKAINMAFQRFPTGVFCLWYPIVDKIFHEQLVKQMTSIPAKSQLRLEFNILPTSEPGMTGCGLWILNPPYKLSEEMRIIFKQMQELFKPKSSFLVED</sequence>
<dbReference type="SUPFAM" id="SSF53335">
    <property type="entry name" value="S-adenosyl-L-methionine-dependent methyltransferases"/>
    <property type="match status" value="1"/>
</dbReference>
<dbReference type="EMBL" id="LNYJ01000011">
    <property type="protein sequence ID" value="KTD16208.1"/>
    <property type="molecule type" value="Genomic_DNA"/>
</dbReference>
<dbReference type="GO" id="GO:0036307">
    <property type="term" value="F:23S rRNA (adenine(2030)-N(6))-methyltransferase activity"/>
    <property type="evidence" value="ECO:0007669"/>
    <property type="project" value="UniProtKB-UniRule"/>
</dbReference>
<dbReference type="AlphaFoldDB" id="A0A0W0V7W0"/>
<dbReference type="Pfam" id="PF04378">
    <property type="entry name" value="RsmJ"/>
    <property type="match status" value="1"/>
</dbReference>
<comment type="catalytic activity">
    <reaction evidence="1">
        <text>adenosine(2030) in 23S rRNA + S-adenosyl-L-methionine = N(6)-methyladenosine(2030) in 23S rRNA + S-adenosyl-L-homocysteine + H(+)</text>
        <dbReference type="Rhea" id="RHEA:43736"/>
        <dbReference type="Rhea" id="RHEA-COMP:10668"/>
        <dbReference type="Rhea" id="RHEA-COMP:10669"/>
        <dbReference type="ChEBI" id="CHEBI:15378"/>
        <dbReference type="ChEBI" id="CHEBI:57856"/>
        <dbReference type="ChEBI" id="CHEBI:59789"/>
        <dbReference type="ChEBI" id="CHEBI:74411"/>
        <dbReference type="ChEBI" id="CHEBI:74449"/>
        <dbReference type="EC" id="2.1.1.266"/>
    </reaction>
</comment>
<feature type="binding site" evidence="1">
    <location>
        <position position="19"/>
    </location>
    <ligand>
        <name>S-adenosyl-L-methionine</name>
        <dbReference type="ChEBI" id="CHEBI:59789"/>
    </ligand>
</feature>
<evidence type="ECO:0000313" key="2">
    <source>
        <dbReference type="EMBL" id="KTD16208.1"/>
    </source>
</evidence>
<reference evidence="2 3" key="1">
    <citation type="submission" date="2015-11" db="EMBL/GenBank/DDBJ databases">
        <title>Genomic analysis of 38 Legionella species identifies large and diverse effector repertoires.</title>
        <authorList>
            <person name="Burstein D."/>
            <person name="Amaro F."/>
            <person name="Zusman T."/>
            <person name="Lifshitz Z."/>
            <person name="Cohen O."/>
            <person name="Gilbert J.A."/>
            <person name="Pupko T."/>
            <person name="Shuman H.A."/>
            <person name="Segal G."/>
        </authorList>
    </citation>
    <scope>NUCLEOTIDE SEQUENCE [LARGE SCALE GENOMIC DNA]</scope>
    <source>
        <strain evidence="2 3">BL-540</strain>
    </source>
</reference>
<keyword evidence="1" id="KW-0808">Transferase</keyword>